<evidence type="ECO:0000256" key="9">
    <source>
        <dbReference type="ARBA" id="ARBA00048359"/>
    </source>
</evidence>
<feature type="binding site" evidence="10">
    <location>
        <position position="966"/>
    </location>
    <ligand>
        <name>Zn(2+)</name>
        <dbReference type="ChEBI" id="CHEBI:29105"/>
    </ligand>
</feature>
<dbReference type="Pfam" id="PF00133">
    <property type="entry name" value="tRNA-synt_1"/>
    <property type="match status" value="1"/>
</dbReference>
<feature type="short sequence motif" description="'KMSKS' region" evidence="10">
    <location>
        <begin position="653"/>
        <end position="657"/>
    </location>
</feature>
<evidence type="ECO:0000256" key="6">
    <source>
        <dbReference type="ARBA" id="ARBA00022917"/>
    </source>
</evidence>
<comment type="subcellular location">
    <subcellularLocation>
        <location evidence="10">Cytoplasm</location>
    </subcellularLocation>
</comment>
<protein>
    <recommendedName>
        <fullName evidence="10">Isoleucine--tRNA ligase</fullName>
        <ecNumber evidence="10">6.1.1.5</ecNumber>
    </recommendedName>
    <alternativeName>
        <fullName evidence="10">Isoleucyl-tRNA synthetase</fullName>
        <shortName evidence="10">IleRS</shortName>
    </alternativeName>
</protein>
<dbReference type="GO" id="GO:0008270">
    <property type="term" value="F:zinc ion binding"/>
    <property type="evidence" value="ECO:0007669"/>
    <property type="project" value="UniProtKB-UniRule"/>
</dbReference>
<dbReference type="GO" id="GO:0004822">
    <property type="term" value="F:isoleucine-tRNA ligase activity"/>
    <property type="evidence" value="ECO:0007669"/>
    <property type="project" value="UniProtKB-UniRule"/>
</dbReference>
<organism evidence="13 14">
    <name type="scientific">Phenylobacterium deserti</name>
    <dbReference type="NCBI Taxonomy" id="1914756"/>
    <lineage>
        <taxon>Bacteria</taxon>
        <taxon>Pseudomonadati</taxon>
        <taxon>Pseudomonadota</taxon>
        <taxon>Alphaproteobacteria</taxon>
        <taxon>Caulobacterales</taxon>
        <taxon>Caulobacteraceae</taxon>
        <taxon>Phenylobacterium</taxon>
    </lineage>
</organism>
<dbReference type="Gene3D" id="1.10.10.830">
    <property type="entry name" value="Ile-tRNA synthetase CP2 domain-like"/>
    <property type="match status" value="1"/>
</dbReference>
<keyword evidence="3 10" id="KW-0436">Ligase</keyword>
<comment type="caution">
    <text evidence="13">The sequence shown here is derived from an EMBL/GenBank/DDBJ whole genome shotgun (WGS) entry which is preliminary data.</text>
</comment>
<dbReference type="FunFam" id="3.40.50.620:FF:000042">
    <property type="entry name" value="Isoleucine--tRNA ligase"/>
    <property type="match status" value="1"/>
</dbReference>
<dbReference type="OrthoDB" id="9810365at2"/>
<comment type="cofactor">
    <cofactor evidence="10">
        <name>Zn(2+)</name>
        <dbReference type="ChEBI" id="CHEBI:29105"/>
    </cofactor>
    <text evidence="10">Binds 1 zinc ion per subunit.</text>
</comment>
<keyword evidence="14" id="KW-1185">Reference proteome</keyword>
<evidence type="ECO:0000256" key="4">
    <source>
        <dbReference type="ARBA" id="ARBA00022741"/>
    </source>
</evidence>
<evidence type="ECO:0000259" key="12">
    <source>
        <dbReference type="Pfam" id="PF08264"/>
    </source>
</evidence>
<dbReference type="PRINTS" id="PR00984">
    <property type="entry name" value="TRNASYNTHILE"/>
</dbReference>
<feature type="binding site" evidence="10">
    <location>
        <position position="949"/>
    </location>
    <ligand>
        <name>Zn(2+)</name>
        <dbReference type="ChEBI" id="CHEBI:29105"/>
    </ligand>
</feature>
<dbReference type="InterPro" id="IPR013155">
    <property type="entry name" value="M/V/L/I-tRNA-synth_anticd-bd"/>
</dbReference>
<sequence>MADDAEQTRDYRETVFLPDTPFPMRAGLPKLEPQILEKWAEADLYRAVRKARQDAGAPLFVLHDGPPYANGAIHIGHALNKILKDFVVRSRFALGFDVDYVPGWDCHGLPIEWKIEEQYRAKGRRKDDVPVAEFRAECRAYADKWIGEQMREFQRLGITGDWAHRYATMDYGSEAAIVAEFHKFVASGQIFRGSKPVMWSPVERTALADAEVEYHDHVSPTIWAKFPVQSGDERAKGAAVVIWTTTPWTIPANRAVSYNPAISYGVFEVEAIEQDLPFEPWAAPGDRLIVADKLADEVMKAAKVASFKRVSDVDCDRMVLAHPLAALDDGFGFKVPMLPGEHVTDDAGTGFVHTAPGHGADDYLVWLKSRQLLTELGVDQTIPDTVDPDSAYYPHVPLFPGLKVLETEGKKAGKFGPANGAVMEKLIEAGNLLARGRLEHSYPHSWRSKAPVIFRNTPQWFIRMDAALEDAVHGGKTLRQTALDAIDATAFHPAAGKNRIRTMVEGRPDWLISRQRAWGSPLAMFVDKETGEPLRDEAVNARIVEVIAAEGADAWFTRPAEDFLAGQDASKYEKVEDILDVWFDSGSTHSFVLENQREPGLPTHSPADLYLEGSDQHRGWFQSSLLESSGTRGRAPYKAVLTHGFTLDEKGEKMSKSLGNTIEPQSVIKDSGAEILRLWAGMVDYADDQRIGKTILQTTTDAYRKIRNTLRYMLGALAGFTDAEALPLEDMPPLERFILHRLWELDRDVRAAYEAYAFSDVTRAMIEFCQNELSSLFFDVRRDSLYCDRPDALRRRAARTVMDAAFERLTIWLSPLMPFTTEEAWSTRHPNAGPNTLRIIPETPAAWRNDAEAERWAKVQAVTSVVNGALEIERREKRIGAALEAAPQVAVAEAALAQAFEGLDAAEVFRTSQAELQSGETADEAFRLPEVPGVAVRPFRAEGTKCARCWRVLAEVSAPKFLCVRCDDAVEAWDIGQGAAA</sequence>
<dbReference type="InterPro" id="IPR033708">
    <property type="entry name" value="Anticodon_Ile_BEm"/>
</dbReference>
<keyword evidence="2 10" id="KW-0963">Cytoplasm</keyword>
<keyword evidence="4 10" id="KW-0547">Nucleotide-binding</keyword>
<dbReference type="Gene3D" id="1.10.730.20">
    <property type="match status" value="1"/>
</dbReference>
<dbReference type="InterPro" id="IPR009080">
    <property type="entry name" value="tRNAsynth_Ia_anticodon-bd"/>
</dbReference>
<feature type="binding site" evidence="10">
    <location>
        <position position="963"/>
    </location>
    <ligand>
        <name>Zn(2+)</name>
        <dbReference type="ChEBI" id="CHEBI:29105"/>
    </ligand>
</feature>
<dbReference type="GO" id="GO:0005829">
    <property type="term" value="C:cytosol"/>
    <property type="evidence" value="ECO:0007669"/>
    <property type="project" value="TreeGrafter"/>
</dbReference>
<dbReference type="Proteomes" id="UP000249725">
    <property type="component" value="Unassembled WGS sequence"/>
</dbReference>
<dbReference type="InterPro" id="IPR002301">
    <property type="entry name" value="Ile-tRNA-ligase"/>
</dbReference>
<dbReference type="InterPro" id="IPR002300">
    <property type="entry name" value="aa-tRNA-synth_Ia"/>
</dbReference>
<comment type="catalytic activity">
    <reaction evidence="9 10">
        <text>tRNA(Ile) + L-isoleucine + ATP = L-isoleucyl-tRNA(Ile) + AMP + diphosphate</text>
        <dbReference type="Rhea" id="RHEA:11060"/>
        <dbReference type="Rhea" id="RHEA-COMP:9666"/>
        <dbReference type="Rhea" id="RHEA-COMP:9695"/>
        <dbReference type="ChEBI" id="CHEBI:30616"/>
        <dbReference type="ChEBI" id="CHEBI:33019"/>
        <dbReference type="ChEBI" id="CHEBI:58045"/>
        <dbReference type="ChEBI" id="CHEBI:78442"/>
        <dbReference type="ChEBI" id="CHEBI:78528"/>
        <dbReference type="ChEBI" id="CHEBI:456215"/>
        <dbReference type="EC" id="6.1.1.5"/>
    </reaction>
</comment>
<evidence type="ECO:0000256" key="3">
    <source>
        <dbReference type="ARBA" id="ARBA00022598"/>
    </source>
</evidence>
<evidence type="ECO:0000256" key="2">
    <source>
        <dbReference type="ARBA" id="ARBA00022490"/>
    </source>
</evidence>
<evidence type="ECO:0000313" key="13">
    <source>
        <dbReference type="EMBL" id="RAK57616.1"/>
    </source>
</evidence>
<dbReference type="Gene3D" id="3.40.50.620">
    <property type="entry name" value="HUPs"/>
    <property type="match status" value="2"/>
</dbReference>
<dbReference type="GO" id="GO:0006428">
    <property type="term" value="P:isoleucyl-tRNA aminoacylation"/>
    <property type="evidence" value="ECO:0007669"/>
    <property type="project" value="UniProtKB-UniRule"/>
</dbReference>
<comment type="subunit">
    <text evidence="10">Monomer.</text>
</comment>
<dbReference type="InterPro" id="IPR001412">
    <property type="entry name" value="aa-tRNA-synth_I_CS"/>
</dbReference>
<dbReference type="PANTHER" id="PTHR42765">
    <property type="entry name" value="SOLEUCYL-TRNA SYNTHETASE"/>
    <property type="match status" value="1"/>
</dbReference>
<dbReference type="NCBIfam" id="TIGR00392">
    <property type="entry name" value="ileS"/>
    <property type="match status" value="1"/>
</dbReference>
<feature type="binding site" evidence="10">
    <location>
        <position position="656"/>
    </location>
    <ligand>
        <name>ATP</name>
        <dbReference type="ChEBI" id="CHEBI:30616"/>
    </ligand>
</feature>
<dbReference type="SUPFAM" id="SSF52374">
    <property type="entry name" value="Nucleotidylyl transferase"/>
    <property type="match status" value="1"/>
</dbReference>
<feature type="domain" description="Methionyl/Valyl/Leucyl/Isoleucyl-tRNA synthetase anticodon-binding" evidence="12">
    <location>
        <begin position="736"/>
        <end position="883"/>
    </location>
</feature>
<evidence type="ECO:0000313" key="14">
    <source>
        <dbReference type="Proteomes" id="UP000249725"/>
    </source>
</evidence>
<keyword evidence="10" id="KW-0479">Metal-binding</keyword>
<keyword evidence="5 10" id="KW-0067">ATP-binding</keyword>
<evidence type="ECO:0000256" key="1">
    <source>
        <dbReference type="ARBA" id="ARBA00006887"/>
    </source>
</evidence>
<dbReference type="EMBL" id="QFYR01000001">
    <property type="protein sequence ID" value="RAK57616.1"/>
    <property type="molecule type" value="Genomic_DNA"/>
</dbReference>
<dbReference type="PROSITE" id="PS00178">
    <property type="entry name" value="AA_TRNA_LIGASE_I"/>
    <property type="match status" value="1"/>
</dbReference>
<keyword evidence="7 10" id="KW-0030">Aminoacyl-tRNA synthetase</keyword>
<reference evidence="14" key="1">
    <citation type="submission" date="2018-05" db="EMBL/GenBank/DDBJ databases">
        <authorList>
            <person name="Li X."/>
        </authorList>
    </citation>
    <scope>NUCLEOTIDE SEQUENCE [LARGE SCALE GENOMIC DNA]</scope>
    <source>
        <strain evidence="14">YIM 73061</strain>
    </source>
</reference>
<dbReference type="InterPro" id="IPR023585">
    <property type="entry name" value="Ile-tRNA-ligase_type1"/>
</dbReference>
<evidence type="ECO:0000259" key="11">
    <source>
        <dbReference type="Pfam" id="PF00133"/>
    </source>
</evidence>
<dbReference type="GO" id="GO:0005524">
    <property type="term" value="F:ATP binding"/>
    <property type="evidence" value="ECO:0007669"/>
    <property type="project" value="UniProtKB-UniRule"/>
</dbReference>
<evidence type="ECO:0000256" key="10">
    <source>
        <dbReference type="HAMAP-Rule" id="MF_02002"/>
    </source>
</evidence>
<dbReference type="RefSeq" id="WP_111514067.1">
    <property type="nucleotide sequence ID" value="NZ_QFYR01000001.1"/>
</dbReference>
<feature type="binding site" evidence="10">
    <location>
        <position position="612"/>
    </location>
    <ligand>
        <name>L-isoleucyl-5'-AMP</name>
        <dbReference type="ChEBI" id="CHEBI:178002"/>
    </ligand>
</feature>
<dbReference type="PANTHER" id="PTHR42765:SF1">
    <property type="entry name" value="ISOLEUCINE--TRNA LIGASE, MITOCHONDRIAL"/>
    <property type="match status" value="1"/>
</dbReference>
<gene>
    <name evidence="10" type="primary">ileS</name>
    <name evidence="13" type="ORF">DJ018_06740</name>
</gene>
<feature type="short sequence motif" description="'HIGH' region" evidence="10">
    <location>
        <begin position="67"/>
        <end position="77"/>
    </location>
</feature>
<dbReference type="InterPro" id="IPR050081">
    <property type="entry name" value="Ile-tRNA_ligase"/>
</dbReference>
<dbReference type="SUPFAM" id="SSF50677">
    <property type="entry name" value="ValRS/IleRS/LeuRS editing domain"/>
    <property type="match status" value="1"/>
</dbReference>
<comment type="function">
    <text evidence="8 10">Catalyzes the attachment of isoleucine to tRNA(Ile). As IleRS can inadvertently accommodate and process structurally similar amino acids such as valine, to avoid such errors it has two additional distinct tRNA(Ile)-dependent editing activities. One activity is designated as 'pretransfer' editing and involves the hydrolysis of activated Val-AMP. The other activity is designated 'posttransfer' editing and involves deacylation of mischarged Val-tRNA(Ile).</text>
</comment>
<proteinExistence type="inferred from homology"/>
<dbReference type="CDD" id="cd07960">
    <property type="entry name" value="Anticodon_Ia_Ile_BEm"/>
    <property type="match status" value="1"/>
</dbReference>
<feature type="binding site" evidence="10">
    <location>
        <position position="946"/>
    </location>
    <ligand>
        <name>Zn(2+)</name>
        <dbReference type="ChEBI" id="CHEBI:29105"/>
    </ligand>
</feature>
<dbReference type="GO" id="GO:0000049">
    <property type="term" value="F:tRNA binding"/>
    <property type="evidence" value="ECO:0007669"/>
    <property type="project" value="InterPro"/>
</dbReference>
<dbReference type="InterPro" id="IPR009008">
    <property type="entry name" value="Val/Leu/Ile-tRNA-synth_edit"/>
</dbReference>
<dbReference type="Gene3D" id="3.90.740.10">
    <property type="entry name" value="Valyl/Leucyl/Isoleucyl-tRNA synthetase, editing domain"/>
    <property type="match status" value="1"/>
</dbReference>
<dbReference type="HAMAP" id="MF_02002">
    <property type="entry name" value="Ile_tRNA_synth_type1"/>
    <property type="match status" value="1"/>
</dbReference>
<comment type="domain">
    <text evidence="10">IleRS has two distinct active sites: one for aminoacylation and one for editing. The misactivated valine is translocated from the active site to the editing site, which sterically excludes the correctly activated isoleucine. The single editing site contains two valyl binding pockets, one specific for each substrate (Val-AMP or Val-tRNA(Ile)).</text>
</comment>
<dbReference type="GO" id="GO:0002161">
    <property type="term" value="F:aminoacyl-tRNA deacylase activity"/>
    <property type="evidence" value="ECO:0007669"/>
    <property type="project" value="InterPro"/>
</dbReference>
<evidence type="ECO:0000256" key="8">
    <source>
        <dbReference type="ARBA" id="ARBA00025217"/>
    </source>
</evidence>
<feature type="domain" description="Aminoacyl-tRNA synthetase class Ia" evidence="11">
    <location>
        <begin position="34"/>
        <end position="690"/>
    </location>
</feature>
<dbReference type="Pfam" id="PF08264">
    <property type="entry name" value="Anticodon_1"/>
    <property type="match status" value="1"/>
</dbReference>
<comment type="similarity">
    <text evidence="1 10">Belongs to the class-I aminoacyl-tRNA synthetase family. IleS type 1 subfamily.</text>
</comment>
<dbReference type="SUPFAM" id="SSF47323">
    <property type="entry name" value="Anticodon-binding domain of a subclass of class I aminoacyl-tRNA synthetases"/>
    <property type="match status" value="1"/>
</dbReference>
<dbReference type="AlphaFoldDB" id="A0A328AV66"/>
<dbReference type="EC" id="6.1.1.5" evidence="10"/>
<keyword evidence="6 10" id="KW-0648">Protein biosynthesis</keyword>
<name>A0A328AV66_9CAUL</name>
<keyword evidence="10" id="KW-0862">Zinc</keyword>
<dbReference type="InterPro" id="IPR014729">
    <property type="entry name" value="Rossmann-like_a/b/a_fold"/>
</dbReference>
<accession>A0A328AV66</accession>
<evidence type="ECO:0000256" key="5">
    <source>
        <dbReference type="ARBA" id="ARBA00022840"/>
    </source>
</evidence>
<evidence type="ECO:0000256" key="7">
    <source>
        <dbReference type="ARBA" id="ARBA00023146"/>
    </source>
</evidence>